<dbReference type="GO" id="GO:0005634">
    <property type="term" value="C:nucleus"/>
    <property type="evidence" value="ECO:0007669"/>
    <property type="project" value="UniProtKB-SubCell"/>
</dbReference>
<evidence type="ECO:0000256" key="3">
    <source>
        <dbReference type="ARBA" id="ARBA00022723"/>
    </source>
</evidence>
<evidence type="ECO:0000256" key="10">
    <source>
        <dbReference type="ARBA" id="ARBA00034617"/>
    </source>
</evidence>
<evidence type="ECO:0000259" key="13">
    <source>
        <dbReference type="PROSITE" id="PS51192"/>
    </source>
</evidence>
<proteinExistence type="inferred from homology"/>
<sequence length="642" mass="71405">MVSAPAFPAALAAAVAATGARRARRAEAEDLASLAEVDTRLPELLRAWGVRRLRPKQGEAMRAVAACQEVLVVMPTGYGKSFCFQAPAVLGEGLTLVVSPLLSLMRDQVEGLKQKAPLDCGAEYLGSDCTLLQQKEVWRRLERGQLRLLYVSPERLEMGSFVRRLQELQVPVQRVVVDEAHCVSQWGHDFRPSYRHIGSLAQKLQVKVQAFTATASAQVQKDIFQQLRMSKPKLVVSGAPRLNLQLQVTQLSSMKELPRRVFEFLARHAGECGIIFCSSKKTLRQMHGLLKSRYKGLAQYHADLEDETRAEVSDQWSRQEIDLVIATTAFGMGIDRPDVRFVLHIGLPSSIPQYYQEVGRAGRDGEAAECRLFHCGKRSRAAKLRVIQDGQDGRTIETRQFEEFWAFLESKTCRHRQLARHFGLSDAVDAARGCGACDVCGRAQRGSGPLTQRTLTRAQKTAPLEEVSGATPSSEALVAGLRQLRQRLARQLGQQPYFIFRDRSLQELAQRRPKSQQELLEVWGFGEIKVKSYGKDILEVIGQCESGVVDAAGGDGLDPAREGAPAGLLESLQELRRKLAGKRPAYLVFGQRSIQDLAARSPSNERELLEVFGFGEIKVKKYGKQILQVISQWDQSDESACD</sequence>
<dbReference type="SUPFAM" id="SSF47819">
    <property type="entry name" value="HRDC-like"/>
    <property type="match status" value="2"/>
</dbReference>
<accession>A0AA36JPC6</accession>
<evidence type="ECO:0000259" key="14">
    <source>
        <dbReference type="PROSITE" id="PS51194"/>
    </source>
</evidence>
<dbReference type="InterPro" id="IPR011545">
    <property type="entry name" value="DEAD/DEAH_box_helicase_dom"/>
</dbReference>
<protein>
    <recommendedName>
        <fullName evidence="11">ATP-dependent DNA helicase</fullName>
        <ecNumber evidence="11">5.6.2.4</ecNumber>
    </recommendedName>
</protein>
<dbReference type="GO" id="GO:0046872">
    <property type="term" value="F:metal ion binding"/>
    <property type="evidence" value="ECO:0007669"/>
    <property type="project" value="UniProtKB-KW"/>
</dbReference>
<dbReference type="GO" id="GO:0005737">
    <property type="term" value="C:cytoplasm"/>
    <property type="evidence" value="ECO:0007669"/>
    <property type="project" value="TreeGrafter"/>
</dbReference>
<keyword evidence="7 11" id="KW-0067">ATP-binding</keyword>
<evidence type="ECO:0000256" key="9">
    <source>
        <dbReference type="ARBA" id="ARBA00023235"/>
    </source>
</evidence>
<keyword evidence="11" id="KW-0539">Nucleus</keyword>
<dbReference type="EMBL" id="CAUJNA010003760">
    <property type="protein sequence ID" value="CAJ1409245.1"/>
    <property type="molecule type" value="Genomic_DNA"/>
</dbReference>
<evidence type="ECO:0000256" key="5">
    <source>
        <dbReference type="ARBA" id="ARBA00022801"/>
    </source>
</evidence>
<dbReference type="PANTHER" id="PTHR13710:SF105">
    <property type="entry name" value="ATP-DEPENDENT DNA HELICASE Q1"/>
    <property type="match status" value="1"/>
</dbReference>
<keyword evidence="9" id="KW-0413">Isomerase</keyword>
<feature type="domain" description="Helicase ATP-binding" evidence="13">
    <location>
        <begin position="61"/>
        <end position="233"/>
    </location>
</feature>
<name>A0AA36JPC6_9DINO</name>
<keyword evidence="16" id="KW-1185">Reference proteome</keyword>
<dbReference type="Proteomes" id="UP001178507">
    <property type="component" value="Unassembled WGS sequence"/>
</dbReference>
<reference evidence="15" key="1">
    <citation type="submission" date="2023-08" db="EMBL/GenBank/DDBJ databases">
        <authorList>
            <person name="Chen Y."/>
            <person name="Shah S."/>
            <person name="Dougan E. K."/>
            <person name="Thang M."/>
            <person name="Chan C."/>
        </authorList>
    </citation>
    <scope>NUCLEOTIDE SEQUENCE</scope>
</reference>
<dbReference type="InterPro" id="IPR004589">
    <property type="entry name" value="DNA_helicase_ATP-dep_RecQ"/>
</dbReference>
<evidence type="ECO:0000256" key="4">
    <source>
        <dbReference type="ARBA" id="ARBA00022741"/>
    </source>
</evidence>
<dbReference type="SMART" id="SM00487">
    <property type="entry name" value="DEXDc"/>
    <property type="match status" value="1"/>
</dbReference>
<feature type="domain" description="Helicase C-terminal" evidence="14">
    <location>
        <begin position="257"/>
        <end position="412"/>
    </location>
</feature>
<comment type="catalytic activity">
    <reaction evidence="10 11">
        <text>Couples ATP hydrolysis with the unwinding of duplex DNA by translocating in the 3'-5' direction.</text>
        <dbReference type="EC" id="5.6.2.4"/>
    </reaction>
</comment>
<keyword evidence="6 11" id="KW-0347">Helicase</keyword>
<dbReference type="PROSITE" id="PS51194">
    <property type="entry name" value="HELICASE_CTER"/>
    <property type="match status" value="1"/>
</dbReference>
<evidence type="ECO:0000313" key="16">
    <source>
        <dbReference type="Proteomes" id="UP001178507"/>
    </source>
</evidence>
<dbReference type="PANTHER" id="PTHR13710">
    <property type="entry name" value="DNA HELICASE RECQ FAMILY MEMBER"/>
    <property type="match status" value="1"/>
</dbReference>
<dbReference type="GO" id="GO:0006281">
    <property type="term" value="P:DNA repair"/>
    <property type="evidence" value="ECO:0007669"/>
    <property type="project" value="TreeGrafter"/>
</dbReference>
<dbReference type="GO" id="GO:0016787">
    <property type="term" value="F:hydrolase activity"/>
    <property type="evidence" value="ECO:0007669"/>
    <property type="project" value="UniProtKB-KW"/>
</dbReference>
<evidence type="ECO:0000256" key="6">
    <source>
        <dbReference type="ARBA" id="ARBA00022806"/>
    </source>
</evidence>
<feature type="domain" description="HRDC" evidence="12">
    <location>
        <begin position="562"/>
        <end position="640"/>
    </location>
</feature>
<dbReference type="Pfam" id="PF00570">
    <property type="entry name" value="HRDC"/>
    <property type="match status" value="2"/>
</dbReference>
<dbReference type="InterPro" id="IPR032284">
    <property type="entry name" value="RecQ_Zn-bd"/>
</dbReference>
<dbReference type="FunFam" id="3.40.50.300:FF:001389">
    <property type="entry name" value="ATP-dependent DNA helicase RecQ"/>
    <property type="match status" value="1"/>
</dbReference>
<dbReference type="GO" id="GO:0030894">
    <property type="term" value="C:replisome"/>
    <property type="evidence" value="ECO:0007669"/>
    <property type="project" value="TreeGrafter"/>
</dbReference>
<evidence type="ECO:0000256" key="7">
    <source>
        <dbReference type="ARBA" id="ARBA00022840"/>
    </source>
</evidence>
<evidence type="ECO:0000313" key="15">
    <source>
        <dbReference type="EMBL" id="CAJ1409245.1"/>
    </source>
</evidence>
<dbReference type="InterPro" id="IPR010997">
    <property type="entry name" value="HRDC-like_sf"/>
</dbReference>
<dbReference type="GO" id="GO:0009378">
    <property type="term" value="F:four-way junction helicase activity"/>
    <property type="evidence" value="ECO:0007669"/>
    <property type="project" value="TreeGrafter"/>
</dbReference>
<dbReference type="NCBIfam" id="TIGR00614">
    <property type="entry name" value="recQ_fam"/>
    <property type="match status" value="1"/>
</dbReference>
<dbReference type="EC" id="5.6.2.4" evidence="11"/>
<dbReference type="Pfam" id="PF00271">
    <property type="entry name" value="Helicase_C"/>
    <property type="match status" value="1"/>
</dbReference>
<dbReference type="SMART" id="SM00341">
    <property type="entry name" value="HRDC"/>
    <property type="match status" value="2"/>
</dbReference>
<dbReference type="GO" id="GO:0005524">
    <property type="term" value="F:ATP binding"/>
    <property type="evidence" value="ECO:0007669"/>
    <property type="project" value="UniProtKB-KW"/>
</dbReference>
<dbReference type="InterPro" id="IPR014001">
    <property type="entry name" value="Helicase_ATP-bd"/>
</dbReference>
<dbReference type="SMART" id="SM00490">
    <property type="entry name" value="HELICc"/>
    <property type="match status" value="1"/>
</dbReference>
<dbReference type="CDD" id="cd17920">
    <property type="entry name" value="DEXHc_RecQ"/>
    <property type="match status" value="1"/>
</dbReference>
<dbReference type="Pfam" id="PF00270">
    <property type="entry name" value="DEAD"/>
    <property type="match status" value="1"/>
</dbReference>
<dbReference type="InterPro" id="IPR001650">
    <property type="entry name" value="Helicase_C-like"/>
</dbReference>
<comment type="catalytic activity">
    <reaction evidence="11">
        <text>ATP + H2O = ADP + phosphate + H(+)</text>
        <dbReference type="Rhea" id="RHEA:13065"/>
        <dbReference type="ChEBI" id="CHEBI:15377"/>
        <dbReference type="ChEBI" id="CHEBI:15378"/>
        <dbReference type="ChEBI" id="CHEBI:30616"/>
        <dbReference type="ChEBI" id="CHEBI:43474"/>
        <dbReference type="ChEBI" id="CHEBI:456216"/>
    </reaction>
</comment>
<keyword evidence="8" id="KW-0238">DNA-binding</keyword>
<organism evidence="15 16">
    <name type="scientific">Effrenium voratum</name>
    <dbReference type="NCBI Taxonomy" id="2562239"/>
    <lineage>
        <taxon>Eukaryota</taxon>
        <taxon>Sar</taxon>
        <taxon>Alveolata</taxon>
        <taxon>Dinophyceae</taxon>
        <taxon>Suessiales</taxon>
        <taxon>Symbiodiniaceae</taxon>
        <taxon>Effrenium</taxon>
    </lineage>
</organism>
<dbReference type="PROSITE" id="PS50967">
    <property type="entry name" value="HRDC"/>
    <property type="match status" value="2"/>
</dbReference>
<evidence type="ECO:0000256" key="8">
    <source>
        <dbReference type="ARBA" id="ARBA00023125"/>
    </source>
</evidence>
<dbReference type="InterPro" id="IPR002121">
    <property type="entry name" value="HRDC_dom"/>
</dbReference>
<evidence type="ECO:0000256" key="1">
    <source>
        <dbReference type="ARBA" id="ARBA00001946"/>
    </source>
</evidence>
<dbReference type="Gene3D" id="3.40.50.300">
    <property type="entry name" value="P-loop containing nucleotide triphosphate hydrolases"/>
    <property type="match status" value="2"/>
</dbReference>
<comment type="cofactor">
    <cofactor evidence="1">
        <name>Mg(2+)</name>
        <dbReference type="ChEBI" id="CHEBI:18420"/>
    </cofactor>
</comment>
<dbReference type="Pfam" id="PF16124">
    <property type="entry name" value="RecQ_Zn_bind"/>
    <property type="match status" value="1"/>
</dbReference>
<keyword evidence="3" id="KW-0479">Metal-binding</keyword>
<dbReference type="GO" id="GO:0003677">
    <property type="term" value="F:DNA binding"/>
    <property type="evidence" value="ECO:0007669"/>
    <property type="project" value="UniProtKB-KW"/>
</dbReference>
<evidence type="ECO:0000256" key="2">
    <source>
        <dbReference type="ARBA" id="ARBA00005446"/>
    </source>
</evidence>
<feature type="domain" description="HRDC" evidence="12">
    <location>
        <begin position="471"/>
        <end position="551"/>
    </location>
</feature>
<keyword evidence="5 11" id="KW-0378">Hydrolase</keyword>
<gene>
    <name evidence="15" type="ORF">EVOR1521_LOCUS30403</name>
</gene>
<dbReference type="InterPro" id="IPR044876">
    <property type="entry name" value="HRDC_dom_sf"/>
</dbReference>
<evidence type="ECO:0000256" key="11">
    <source>
        <dbReference type="RuleBase" id="RU364117"/>
    </source>
</evidence>
<comment type="caution">
    <text evidence="15">The sequence shown here is derived from an EMBL/GenBank/DDBJ whole genome shotgun (WGS) entry which is preliminary data.</text>
</comment>
<dbReference type="GO" id="GO:0006310">
    <property type="term" value="P:DNA recombination"/>
    <property type="evidence" value="ECO:0007669"/>
    <property type="project" value="InterPro"/>
</dbReference>
<dbReference type="PROSITE" id="PS51192">
    <property type="entry name" value="HELICASE_ATP_BIND_1"/>
    <property type="match status" value="1"/>
</dbReference>
<evidence type="ECO:0000259" key="12">
    <source>
        <dbReference type="PROSITE" id="PS50967"/>
    </source>
</evidence>
<keyword evidence="4 11" id="KW-0547">Nucleotide-binding</keyword>
<comment type="subcellular location">
    <subcellularLocation>
        <location evidence="11">Nucleus</location>
    </subcellularLocation>
</comment>
<comment type="similarity">
    <text evidence="2 11">Belongs to the helicase family. RecQ subfamily.</text>
</comment>
<dbReference type="GO" id="GO:0043138">
    <property type="term" value="F:3'-5' DNA helicase activity"/>
    <property type="evidence" value="ECO:0007669"/>
    <property type="project" value="UniProtKB-EC"/>
</dbReference>
<dbReference type="InterPro" id="IPR027417">
    <property type="entry name" value="P-loop_NTPase"/>
</dbReference>
<dbReference type="AlphaFoldDB" id="A0AA36JPC6"/>
<dbReference type="Gene3D" id="1.10.150.80">
    <property type="entry name" value="HRDC domain"/>
    <property type="match status" value="2"/>
</dbReference>
<dbReference type="SUPFAM" id="SSF52540">
    <property type="entry name" value="P-loop containing nucleoside triphosphate hydrolases"/>
    <property type="match status" value="1"/>
</dbReference>